<comment type="caution">
    <text evidence="2">The sequence shown here is derived from an EMBL/GenBank/DDBJ whole genome shotgun (WGS) entry which is preliminary data.</text>
</comment>
<evidence type="ECO:0000313" key="2">
    <source>
        <dbReference type="EMBL" id="OIP82331.1"/>
    </source>
</evidence>
<evidence type="ECO:0000313" key="3">
    <source>
        <dbReference type="Proteomes" id="UP000183758"/>
    </source>
</evidence>
<accession>A0A1J5HD09</accession>
<protein>
    <submittedName>
        <fullName evidence="2">Uncharacterized protein</fullName>
    </submittedName>
</protein>
<feature type="transmembrane region" description="Helical" evidence="1">
    <location>
        <begin position="6"/>
        <end position="23"/>
    </location>
</feature>
<organism evidence="2 3">
    <name type="scientific">Candidatus Roizmanbacteria bacterium CG2_30_33_16</name>
    <dbReference type="NCBI Taxonomy" id="1805340"/>
    <lineage>
        <taxon>Bacteria</taxon>
        <taxon>Candidatus Roizmaniibacteriota</taxon>
    </lineage>
</organism>
<proteinExistence type="predicted"/>
<gene>
    <name evidence="2" type="ORF">AUK04_04890</name>
</gene>
<keyword evidence="1" id="KW-0472">Membrane</keyword>
<dbReference type="AlphaFoldDB" id="A0A1J5HD09"/>
<evidence type="ECO:0000256" key="1">
    <source>
        <dbReference type="SAM" id="Phobius"/>
    </source>
</evidence>
<name>A0A1J5HD09_9BACT</name>
<sequence length="60" mass="7080">MNRKEIFIIAIGFFLTVFAWMIIDIYQANKTPFVDNTLNTVQMPKYKNKSAIIDNLIKRQ</sequence>
<dbReference type="Proteomes" id="UP000183758">
    <property type="component" value="Unassembled WGS sequence"/>
</dbReference>
<keyword evidence="1" id="KW-1133">Transmembrane helix</keyword>
<keyword evidence="1" id="KW-0812">Transmembrane</keyword>
<dbReference type="EMBL" id="MNZM01000117">
    <property type="protein sequence ID" value="OIP82331.1"/>
    <property type="molecule type" value="Genomic_DNA"/>
</dbReference>
<reference evidence="2 3" key="1">
    <citation type="journal article" date="2016" name="Environ. Microbiol.">
        <title>Genomic resolution of a cold subsurface aquifer community provides metabolic insights for novel microbes adapted to high CO concentrations.</title>
        <authorList>
            <person name="Probst A.J."/>
            <person name="Castelle C.J."/>
            <person name="Singh A."/>
            <person name="Brown C.T."/>
            <person name="Anantharaman K."/>
            <person name="Sharon I."/>
            <person name="Hug L.A."/>
            <person name="Burstein D."/>
            <person name="Emerson J.B."/>
            <person name="Thomas B.C."/>
            <person name="Banfield J.F."/>
        </authorList>
    </citation>
    <scope>NUCLEOTIDE SEQUENCE [LARGE SCALE GENOMIC DNA]</scope>
    <source>
        <strain evidence="2">CG2_30_33_16</strain>
    </source>
</reference>